<proteinExistence type="predicted"/>
<dbReference type="Gene3D" id="1.10.287.2460">
    <property type="match status" value="1"/>
</dbReference>
<feature type="non-terminal residue" evidence="1">
    <location>
        <position position="1"/>
    </location>
</feature>
<gene>
    <name evidence="1" type="ORF">MNBD_ACTINO02-358</name>
</gene>
<dbReference type="AlphaFoldDB" id="A0A3B0TPW5"/>
<protein>
    <submittedName>
        <fullName evidence="1">Uncharacterized protein</fullName>
    </submittedName>
</protein>
<reference evidence="1" key="1">
    <citation type="submission" date="2018-06" db="EMBL/GenBank/DDBJ databases">
        <authorList>
            <person name="Zhirakovskaya E."/>
        </authorList>
    </citation>
    <scope>NUCLEOTIDE SEQUENCE</scope>
</reference>
<name>A0A3B0TPW5_9ZZZZ</name>
<organism evidence="1">
    <name type="scientific">hydrothermal vent metagenome</name>
    <dbReference type="NCBI Taxonomy" id="652676"/>
    <lineage>
        <taxon>unclassified sequences</taxon>
        <taxon>metagenomes</taxon>
        <taxon>ecological metagenomes</taxon>
    </lineage>
</organism>
<sequence>AAVELAEMIAAYPQETLRTDRQAMLEGIGMTLAEGLEREAELGRQVLDVARDGARKFEAGAGRSGDGVPPVAS</sequence>
<dbReference type="EMBL" id="UOEK01000523">
    <property type="protein sequence ID" value="VAW09126.1"/>
    <property type="molecule type" value="Genomic_DNA"/>
</dbReference>
<accession>A0A3B0TPW5</accession>
<evidence type="ECO:0000313" key="1">
    <source>
        <dbReference type="EMBL" id="VAW09126.1"/>
    </source>
</evidence>